<protein>
    <submittedName>
        <fullName evidence="4">TetR family transcriptional regulator</fullName>
    </submittedName>
</protein>
<dbReference type="InterPro" id="IPR050109">
    <property type="entry name" value="HTH-type_TetR-like_transc_reg"/>
</dbReference>
<dbReference type="InterPro" id="IPR009057">
    <property type="entry name" value="Homeodomain-like_sf"/>
</dbReference>
<evidence type="ECO:0000256" key="2">
    <source>
        <dbReference type="PROSITE-ProRule" id="PRU00335"/>
    </source>
</evidence>
<proteinExistence type="predicted"/>
<dbReference type="Pfam" id="PF17920">
    <property type="entry name" value="TetR_C_16"/>
    <property type="match status" value="1"/>
</dbReference>
<dbReference type="Gene3D" id="1.10.10.60">
    <property type="entry name" value="Homeodomain-like"/>
    <property type="match status" value="1"/>
</dbReference>
<feature type="DNA-binding region" description="H-T-H motif" evidence="2">
    <location>
        <begin position="38"/>
        <end position="57"/>
    </location>
</feature>
<keyword evidence="5" id="KW-1185">Reference proteome</keyword>
<dbReference type="InterPro" id="IPR001647">
    <property type="entry name" value="HTH_TetR"/>
</dbReference>
<organism evidence="4 5">
    <name type="scientific">Arachnia rubra</name>
    <dbReference type="NCBI Taxonomy" id="1547448"/>
    <lineage>
        <taxon>Bacteria</taxon>
        <taxon>Bacillati</taxon>
        <taxon>Actinomycetota</taxon>
        <taxon>Actinomycetes</taxon>
        <taxon>Propionibacteriales</taxon>
        <taxon>Propionibacteriaceae</taxon>
        <taxon>Arachnia</taxon>
    </lineage>
</organism>
<gene>
    <name evidence="4" type="ORF">J5A65_00705</name>
</gene>
<reference evidence="4 5" key="1">
    <citation type="submission" date="2021-03" db="EMBL/GenBank/DDBJ databases">
        <title>Human Oral Microbial Genomes.</title>
        <authorList>
            <person name="Johnston C.D."/>
            <person name="Chen T."/>
            <person name="Dewhirst F.E."/>
        </authorList>
    </citation>
    <scope>NUCLEOTIDE SEQUENCE [LARGE SCALE GENOMIC DNA]</scope>
    <source>
        <strain evidence="4 5">DSMZ 100122</strain>
    </source>
</reference>
<dbReference type="PANTHER" id="PTHR30055:SF235">
    <property type="entry name" value="TRANSCRIPTIONAL REGULATORY PROTEIN"/>
    <property type="match status" value="1"/>
</dbReference>
<dbReference type="PROSITE" id="PS50977">
    <property type="entry name" value="HTH_TETR_2"/>
    <property type="match status" value="1"/>
</dbReference>
<dbReference type="EMBL" id="CP072384">
    <property type="protein sequence ID" value="QUC08310.1"/>
    <property type="molecule type" value="Genomic_DNA"/>
</dbReference>
<evidence type="ECO:0000256" key="1">
    <source>
        <dbReference type="ARBA" id="ARBA00023125"/>
    </source>
</evidence>
<keyword evidence="1 2" id="KW-0238">DNA-binding</keyword>
<dbReference type="Gene3D" id="1.10.357.10">
    <property type="entry name" value="Tetracycline Repressor, domain 2"/>
    <property type="match status" value="1"/>
</dbReference>
<dbReference type="SUPFAM" id="SSF48498">
    <property type="entry name" value="Tetracyclin repressor-like, C-terminal domain"/>
    <property type="match status" value="1"/>
</dbReference>
<evidence type="ECO:0000313" key="4">
    <source>
        <dbReference type="EMBL" id="QUC08310.1"/>
    </source>
</evidence>
<dbReference type="SUPFAM" id="SSF46689">
    <property type="entry name" value="Homeodomain-like"/>
    <property type="match status" value="1"/>
</dbReference>
<dbReference type="PRINTS" id="PR00455">
    <property type="entry name" value="HTHTETR"/>
</dbReference>
<dbReference type="PANTHER" id="PTHR30055">
    <property type="entry name" value="HTH-TYPE TRANSCRIPTIONAL REGULATOR RUTR"/>
    <property type="match status" value="1"/>
</dbReference>
<evidence type="ECO:0000313" key="5">
    <source>
        <dbReference type="Proteomes" id="UP000678513"/>
    </source>
</evidence>
<sequence length="197" mass="20865">MSTTGKRTGRPAGGGDNRAVILAAARQEFAAAGFRGATLRSIAKRAGVDVALLSHYFGNKDGLFAATLELPDGVGDALVQAVSGPERGLGERVTRWYLGMWERPETREQMQVLARSALGNDVAGARMRDLLTGVIHRPGLAVLDENPEGVGLAMAHLVGAALVRYVIRLPPVADMDFETLVARTAPAVQLHLTGRSS</sequence>
<dbReference type="InterPro" id="IPR036271">
    <property type="entry name" value="Tet_transcr_reg_TetR-rel_C_sf"/>
</dbReference>
<dbReference type="Pfam" id="PF00440">
    <property type="entry name" value="TetR_N"/>
    <property type="match status" value="1"/>
</dbReference>
<dbReference type="InterPro" id="IPR041678">
    <property type="entry name" value="TetR_C_16"/>
</dbReference>
<feature type="domain" description="HTH tetR-type" evidence="3">
    <location>
        <begin position="15"/>
        <end position="75"/>
    </location>
</feature>
<dbReference type="Proteomes" id="UP000678513">
    <property type="component" value="Chromosome"/>
</dbReference>
<evidence type="ECO:0000259" key="3">
    <source>
        <dbReference type="PROSITE" id="PS50977"/>
    </source>
</evidence>
<name>A0ABX7Y650_9ACTN</name>
<dbReference type="RefSeq" id="WP_212324028.1">
    <property type="nucleotide sequence ID" value="NZ_AP024463.1"/>
</dbReference>
<accession>A0ABX7Y650</accession>